<protein>
    <recommendedName>
        <fullName evidence="14">Fluoride-specific ion channel FluC</fullName>
    </recommendedName>
</protein>
<evidence type="ECO:0000256" key="7">
    <source>
        <dbReference type="ARBA" id="ARBA00023053"/>
    </source>
</evidence>
<evidence type="ECO:0000256" key="2">
    <source>
        <dbReference type="ARBA" id="ARBA00022448"/>
    </source>
</evidence>
<dbReference type="PANTHER" id="PTHR28259:SF16">
    <property type="entry name" value="FLUORIDE-SPECIFIC ION CHANNEL FLUC 2"/>
    <property type="match status" value="1"/>
</dbReference>
<evidence type="ECO:0000256" key="5">
    <source>
        <dbReference type="ARBA" id="ARBA00022723"/>
    </source>
</evidence>
<comment type="activity regulation">
    <text evidence="14">Na(+) is not transported, but it plays an essential structural role and its presence is essential for fluoride channel function.</text>
</comment>
<evidence type="ECO:0000256" key="10">
    <source>
        <dbReference type="ARBA" id="ARBA00023303"/>
    </source>
</evidence>
<evidence type="ECO:0000256" key="14">
    <source>
        <dbReference type="HAMAP-Rule" id="MF_00454"/>
    </source>
</evidence>
<sequence length="120" mass="13034">MLNNLLLIGLGAFLGAISRFALINELKKRIQSSIPIPTMIVNISGSFLLGLLVGLKVYTSIYFIMAVGFLGAYTTFSTLAVEAVTLMREKKNGAFFLYSLGTFFGGILFCLAGWKLALIL</sequence>
<feature type="transmembrane region" description="Helical" evidence="14">
    <location>
        <begin position="34"/>
        <end position="55"/>
    </location>
</feature>
<dbReference type="RefSeq" id="WP_031538732.1">
    <property type="nucleotide sequence ID" value="NZ_JBBMFN010000012.1"/>
</dbReference>
<comment type="similarity">
    <text evidence="11 14">Belongs to the fluoride channel Fluc/FEX (TC 1.A.43) family.</text>
</comment>
<dbReference type="InterPro" id="IPR003691">
    <property type="entry name" value="FluC"/>
</dbReference>
<dbReference type="HAMAP" id="MF_00454">
    <property type="entry name" value="FluC"/>
    <property type="match status" value="1"/>
</dbReference>
<keyword evidence="6 14" id="KW-1133">Transmembrane helix</keyword>
<evidence type="ECO:0000256" key="1">
    <source>
        <dbReference type="ARBA" id="ARBA00004651"/>
    </source>
</evidence>
<dbReference type="Proteomes" id="UP001465426">
    <property type="component" value="Unassembled WGS sequence"/>
</dbReference>
<feature type="transmembrane region" description="Helical" evidence="14">
    <location>
        <begin position="61"/>
        <end position="81"/>
    </location>
</feature>
<keyword evidence="4 14" id="KW-0812">Transmembrane</keyword>
<evidence type="ECO:0000256" key="4">
    <source>
        <dbReference type="ARBA" id="ARBA00022692"/>
    </source>
</evidence>
<keyword evidence="8 14" id="KW-0406">Ion transport</keyword>
<comment type="catalytic activity">
    <reaction evidence="12">
        <text>fluoride(in) = fluoride(out)</text>
        <dbReference type="Rhea" id="RHEA:76159"/>
        <dbReference type="ChEBI" id="CHEBI:17051"/>
    </reaction>
    <physiologicalReaction direction="left-to-right" evidence="12">
        <dbReference type="Rhea" id="RHEA:76160"/>
    </physiologicalReaction>
</comment>
<gene>
    <name evidence="14" type="primary">fluC</name>
    <name evidence="14" type="synonym">crcB</name>
    <name evidence="15" type="ORF">WMO63_07290</name>
</gene>
<dbReference type="EMBL" id="JBBMFN010000012">
    <property type="protein sequence ID" value="MEQ2465469.1"/>
    <property type="molecule type" value="Genomic_DNA"/>
</dbReference>
<organism evidence="15 16">
    <name type="scientific">Niallia hominis</name>
    <dbReference type="NCBI Taxonomy" id="3133173"/>
    <lineage>
        <taxon>Bacteria</taxon>
        <taxon>Bacillati</taxon>
        <taxon>Bacillota</taxon>
        <taxon>Bacilli</taxon>
        <taxon>Bacillales</taxon>
        <taxon>Bacillaceae</taxon>
        <taxon>Niallia</taxon>
    </lineage>
</organism>
<dbReference type="PANTHER" id="PTHR28259">
    <property type="entry name" value="FLUORIDE EXPORT PROTEIN 1-RELATED"/>
    <property type="match status" value="1"/>
</dbReference>
<feature type="transmembrane region" description="Helical" evidence="14">
    <location>
        <begin position="6"/>
        <end position="22"/>
    </location>
</feature>
<evidence type="ECO:0000256" key="3">
    <source>
        <dbReference type="ARBA" id="ARBA00022475"/>
    </source>
</evidence>
<evidence type="ECO:0000256" key="9">
    <source>
        <dbReference type="ARBA" id="ARBA00023136"/>
    </source>
</evidence>
<feature type="transmembrane region" description="Helical" evidence="14">
    <location>
        <begin position="93"/>
        <end position="114"/>
    </location>
</feature>
<evidence type="ECO:0000313" key="15">
    <source>
        <dbReference type="EMBL" id="MEQ2465469.1"/>
    </source>
</evidence>
<keyword evidence="2 14" id="KW-0813">Transport</keyword>
<comment type="function">
    <text evidence="13 14">Fluoride-specific ion channel. Important for reducing fluoride concentration in the cell, thus reducing its toxicity.</text>
</comment>
<evidence type="ECO:0000256" key="11">
    <source>
        <dbReference type="ARBA" id="ARBA00035120"/>
    </source>
</evidence>
<reference evidence="15 16" key="1">
    <citation type="submission" date="2024-03" db="EMBL/GenBank/DDBJ databases">
        <title>Human intestinal bacterial collection.</title>
        <authorList>
            <person name="Pauvert C."/>
            <person name="Hitch T.C.A."/>
            <person name="Clavel T."/>
        </authorList>
    </citation>
    <scope>NUCLEOTIDE SEQUENCE [LARGE SCALE GENOMIC DNA]</scope>
    <source>
        <strain evidence="15 16">CLA-SR-H024</strain>
    </source>
</reference>
<name>A0ABV1F0L0_9BACI</name>
<evidence type="ECO:0000256" key="8">
    <source>
        <dbReference type="ARBA" id="ARBA00023065"/>
    </source>
</evidence>
<evidence type="ECO:0000313" key="16">
    <source>
        <dbReference type="Proteomes" id="UP001465426"/>
    </source>
</evidence>
<keyword evidence="16" id="KW-1185">Reference proteome</keyword>
<accession>A0ABV1F0L0</accession>
<feature type="binding site" evidence="14">
    <location>
        <position position="74"/>
    </location>
    <ligand>
        <name>Na(+)</name>
        <dbReference type="ChEBI" id="CHEBI:29101"/>
        <note>structural</note>
    </ligand>
</feature>
<keyword evidence="7 14" id="KW-0915">Sodium</keyword>
<comment type="caution">
    <text evidence="15">The sequence shown here is derived from an EMBL/GenBank/DDBJ whole genome shotgun (WGS) entry which is preliminary data.</text>
</comment>
<comment type="subcellular location">
    <subcellularLocation>
        <location evidence="1 14">Cell membrane</location>
        <topology evidence="1 14">Multi-pass membrane protein</topology>
    </subcellularLocation>
</comment>
<keyword evidence="10 14" id="KW-0407">Ion channel</keyword>
<keyword evidence="9 14" id="KW-0472">Membrane</keyword>
<keyword evidence="5 14" id="KW-0479">Metal-binding</keyword>
<keyword evidence="3 14" id="KW-1003">Cell membrane</keyword>
<proteinExistence type="inferred from homology"/>
<dbReference type="Pfam" id="PF02537">
    <property type="entry name" value="CRCB"/>
    <property type="match status" value="1"/>
</dbReference>
<evidence type="ECO:0000256" key="12">
    <source>
        <dbReference type="ARBA" id="ARBA00035585"/>
    </source>
</evidence>
<evidence type="ECO:0000256" key="6">
    <source>
        <dbReference type="ARBA" id="ARBA00022989"/>
    </source>
</evidence>
<feature type="binding site" evidence="14">
    <location>
        <position position="71"/>
    </location>
    <ligand>
        <name>Na(+)</name>
        <dbReference type="ChEBI" id="CHEBI:29101"/>
        <note>structural</note>
    </ligand>
</feature>
<evidence type="ECO:0000256" key="13">
    <source>
        <dbReference type="ARBA" id="ARBA00049940"/>
    </source>
</evidence>